<accession>A0A4Q7NSF5</accession>
<proteinExistence type="predicted"/>
<dbReference type="Gene3D" id="3.30.70.270">
    <property type="match status" value="1"/>
</dbReference>
<organism evidence="4 5">
    <name type="scientific">Motilibacter rhizosphaerae</name>
    <dbReference type="NCBI Taxonomy" id="598652"/>
    <lineage>
        <taxon>Bacteria</taxon>
        <taxon>Bacillati</taxon>
        <taxon>Actinomycetota</taxon>
        <taxon>Actinomycetes</taxon>
        <taxon>Motilibacterales</taxon>
        <taxon>Motilibacteraceae</taxon>
        <taxon>Motilibacter</taxon>
    </lineage>
</organism>
<feature type="compositionally biased region" description="Low complexity" evidence="1">
    <location>
        <begin position="350"/>
        <end position="362"/>
    </location>
</feature>
<feature type="domain" description="GGDEF" evidence="3">
    <location>
        <begin position="203"/>
        <end position="337"/>
    </location>
</feature>
<evidence type="ECO:0000313" key="5">
    <source>
        <dbReference type="Proteomes" id="UP000293638"/>
    </source>
</evidence>
<reference evidence="4 5" key="1">
    <citation type="submission" date="2019-02" db="EMBL/GenBank/DDBJ databases">
        <title>Genomic Encyclopedia of Type Strains, Phase IV (KMG-IV): sequencing the most valuable type-strain genomes for metagenomic binning, comparative biology and taxonomic classification.</title>
        <authorList>
            <person name="Goeker M."/>
        </authorList>
    </citation>
    <scope>NUCLEOTIDE SEQUENCE [LARGE SCALE GENOMIC DNA]</scope>
    <source>
        <strain evidence="4 5">DSM 45622</strain>
    </source>
</reference>
<dbReference type="InterPro" id="IPR043128">
    <property type="entry name" value="Rev_trsase/Diguanyl_cyclase"/>
</dbReference>
<comment type="caution">
    <text evidence="4">The sequence shown here is derived from an EMBL/GenBank/DDBJ whole genome shotgun (WGS) entry which is preliminary data.</text>
</comment>
<dbReference type="Proteomes" id="UP000293638">
    <property type="component" value="Unassembled WGS sequence"/>
</dbReference>
<protein>
    <submittedName>
        <fullName evidence="4">Diguanylate cyclase (GGDEF)-like protein</fullName>
    </submittedName>
</protein>
<keyword evidence="2" id="KW-0812">Transmembrane</keyword>
<evidence type="ECO:0000256" key="2">
    <source>
        <dbReference type="SAM" id="Phobius"/>
    </source>
</evidence>
<name>A0A4Q7NSF5_9ACTN</name>
<dbReference type="RefSeq" id="WP_165400213.1">
    <property type="nucleotide sequence ID" value="NZ_SGXD01000002.1"/>
</dbReference>
<dbReference type="Pfam" id="PF00990">
    <property type="entry name" value="GGDEF"/>
    <property type="match status" value="1"/>
</dbReference>
<gene>
    <name evidence="4" type="ORF">EV189_1846</name>
</gene>
<dbReference type="GO" id="GO:0005886">
    <property type="term" value="C:plasma membrane"/>
    <property type="evidence" value="ECO:0007669"/>
    <property type="project" value="TreeGrafter"/>
</dbReference>
<dbReference type="NCBIfam" id="TIGR00254">
    <property type="entry name" value="GGDEF"/>
    <property type="match status" value="1"/>
</dbReference>
<dbReference type="CDD" id="cd01949">
    <property type="entry name" value="GGDEF"/>
    <property type="match status" value="1"/>
</dbReference>
<sequence>MSWQERVAPREPRVAFRTAVALSAAASLVTLVVARPSSLAQGIAIDTVAPLFLLLSAVLARHPERLPEATCCAYALAGVGAVYALDVITSDATFGGQVVLYYPTLYAASTLRPTAAWLVTAAACGADLALSLQLSTPAHAVADVGYFLVTALAFTSLLVRSGARQDALVAVLRRQAASDVLTGLANRRVLDEAAECALSGTDDGTVLVIVDLDRFKAVNDRHGHPVGDAVLRHVADVLSSSARAGDVASRLGGDEFALLLPGCSPEVGLRRADDIVAAVASSPVELPDGTLLPVSVSAGCAHAPTHARDLRALYAAADAALYEAKRAGRGRAALLPGHPGEDLAVGHEQPPVGVVGPAAPRG</sequence>
<dbReference type="GO" id="GO:0043709">
    <property type="term" value="P:cell adhesion involved in single-species biofilm formation"/>
    <property type="evidence" value="ECO:0007669"/>
    <property type="project" value="TreeGrafter"/>
</dbReference>
<feature type="transmembrane region" description="Helical" evidence="2">
    <location>
        <begin position="39"/>
        <end position="60"/>
    </location>
</feature>
<feature type="transmembrane region" description="Helical" evidence="2">
    <location>
        <begin position="72"/>
        <end position="94"/>
    </location>
</feature>
<keyword evidence="2" id="KW-1133">Transmembrane helix</keyword>
<dbReference type="SMART" id="SM00267">
    <property type="entry name" value="GGDEF"/>
    <property type="match status" value="1"/>
</dbReference>
<dbReference type="InterPro" id="IPR000160">
    <property type="entry name" value="GGDEF_dom"/>
</dbReference>
<feature type="region of interest" description="Disordered" evidence="1">
    <location>
        <begin position="341"/>
        <end position="362"/>
    </location>
</feature>
<dbReference type="GO" id="GO:0052621">
    <property type="term" value="F:diguanylate cyclase activity"/>
    <property type="evidence" value="ECO:0007669"/>
    <property type="project" value="TreeGrafter"/>
</dbReference>
<dbReference type="SUPFAM" id="SSF55073">
    <property type="entry name" value="Nucleotide cyclase"/>
    <property type="match status" value="1"/>
</dbReference>
<dbReference type="EMBL" id="SGXD01000002">
    <property type="protein sequence ID" value="RZS90063.1"/>
    <property type="molecule type" value="Genomic_DNA"/>
</dbReference>
<dbReference type="PROSITE" id="PS50887">
    <property type="entry name" value="GGDEF"/>
    <property type="match status" value="1"/>
</dbReference>
<evidence type="ECO:0000259" key="3">
    <source>
        <dbReference type="PROSITE" id="PS50887"/>
    </source>
</evidence>
<dbReference type="PANTHER" id="PTHR45138:SF9">
    <property type="entry name" value="DIGUANYLATE CYCLASE DGCM-RELATED"/>
    <property type="match status" value="1"/>
</dbReference>
<evidence type="ECO:0000313" key="4">
    <source>
        <dbReference type="EMBL" id="RZS90063.1"/>
    </source>
</evidence>
<feature type="transmembrane region" description="Helical" evidence="2">
    <location>
        <begin position="144"/>
        <end position="163"/>
    </location>
</feature>
<dbReference type="InterPro" id="IPR029787">
    <property type="entry name" value="Nucleotide_cyclase"/>
</dbReference>
<keyword evidence="2" id="KW-0472">Membrane</keyword>
<evidence type="ECO:0000256" key="1">
    <source>
        <dbReference type="SAM" id="MobiDB-lite"/>
    </source>
</evidence>
<dbReference type="FunFam" id="3.30.70.270:FF:000001">
    <property type="entry name" value="Diguanylate cyclase domain protein"/>
    <property type="match status" value="1"/>
</dbReference>
<dbReference type="AlphaFoldDB" id="A0A4Q7NSF5"/>
<keyword evidence="5" id="KW-1185">Reference proteome</keyword>
<feature type="transmembrane region" description="Helical" evidence="2">
    <location>
        <begin position="14"/>
        <end position="33"/>
    </location>
</feature>
<dbReference type="InterPro" id="IPR050469">
    <property type="entry name" value="Diguanylate_Cyclase"/>
</dbReference>
<dbReference type="PANTHER" id="PTHR45138">
    <property type="entry name" value="REGULATORY COMPONENTS OF SENSORY TRANSDUCTION SYSTEM"/>
    <property type="match status" value="1"/>
</dbReference>
<feature type="transmembrane region" description="Helical" evidence="2">
    <location>
        <begin position="114"/>
        <end position="132"/>
    </location>
</feature>
<dbReference type="GO" id="GO:1902201">
    <property type="term" value="P:negative regulation of bacterial-type flagellum-dependent cell motility"/>
    <property type="evidence" value="ECO:0007669"/>
    <property type="project" value="TreeGrafter"/>
</dbReference>